<gene>
    <name evidence="4" type="ORF">FDP08_14430</name>
</gene>
<dbReference type="SUPFAM" id="SSF56925">
    <property type="entry name" value="OMPA-like"/>
    <property type="match status" value="1"/>
</dbReference>
<evidence type="ECO:0000313" key="4">
    <source>
        <dbReference type="EMBL" id="TKV69206.1"/>
    </source>
</evidence>
<dbReference type="EMBL" id="SZYH01000001">
    <property type="protein sequence ID" value="TKV69206.1"/>
    <property type="molecule type" value="Genomic_DNA"/>
</dbReference>
<organism evidence="4 5">
    <name type="scientific">Marinobacter panjinensis</name>
    <dbReference type="NCBI Taxonomy" id="2576384"/>
    <lineage>
        <taxon>Bacteria</taxon>
        <taxon>Pseudomonadati</taxon>
        <taxon>Pseudomonadota</taxon>
        <taxon>Gammaproteobacteria</taxon>
        <taxon>Pseudomonadales</taxon>
        <taxon>Marinobacteraceae</taxon>
        <taxon>Marinobacter</taxon>
    </lineage>
</organism>
<keyword evidence="2" id="KW-0813">Transport</keyword>
<dbReference type="InterPro" id="IPR000498">
    <property type="entry name" value="OmpA-like_TM_dom"/>
</dbReference>
<dbReference type="GO" id="GO:0015288">
    <property type="term" value="F:porin activity"/>
    <property type="evidence" value="ECO:0007669"/>
    <property type="project" value="UniProtKB-KW"/>
</dbReference>
<evidence type="ECO:0000256" key="1">
    <source>
        <dbReference type="ARBA" id="ARBA00005710"/>
    </source>
</evidence>
<evidence type="ECO:0000256" key="2">
    <source>
        <dbReference type="ARBA" id="ARBA00023114"/>
    </source>
</evidence>
<accession>A0A4U6R9S5</accession>
<feature type="domain" description="Outer membrane protein OmpA-like transmembrane" evidence="3">
    <location>
        <begin position="52"/>
        <end position="228"/>
    </location>
</feature>
<keyword evidence="2" id="KW-0812">Transmembrane</keyword>
<proteinExistence type="inferred from homology"/>
<evidence type="ECO:0000259" key="3">
    <source>
        <dbReference type="Pfam" id="PF01389"/>
    </source>
</evidence>
<dbReference type="OrthoDB" id="6363382at2"/>
<dbReference type="Proteomes" id="UP000308488">
    <property type="component" value="Unassembled WGS sequence"/>
</dbReference>
<keyword evidence="2" id="KW-0626">Porin</keyword>
<protein>
    <recommendedName>
        <fullName evidence="3">Outer membrane protein OmpA-like transmembrane domain-containing protein</fullName>
    </recommendedName>
</protein>
<dbReference type="GO" id="GO:0009279">
    <property type="term" value="C:cell outer membrane"/>
    <property type="evidence" value="ECO:0007669"/>
    <property type="project" value="InterPro"/>
</dbReference>
<sequence length="228" mass="24735">MLAPLFHPRRVPSPTLRESFPVHKEISMLKANRVLSCVFVAGVFSGVSGNAAAEYVYAGFSLGQAEVKDFCEGLGSGCDDTSTTGRLYGGGFLDEQLAFEGGYRYIDDVSASASIPGMSASIDASYHMFDGSLLVFTPRFGMFQLFAKAGVQFWQQDVSASLTGFGSASDSERGISFRTGVGFKADITRSLGLRLEWDYLRNIGDNIGDVENFESDIHVFSAGPEYRF</sequence>
<evidence type="ECO:0000313" key="5">
    <source>
        <dbReference type="Proteomes" id="UP000308488"/>
    </source>
</evidence>
<keyword evidence="2" id="KW-0406">Ion transport</keyword>
<keyword evidence="5" id="KW-1185">Reference proteome</keyword>
<name>A0A4U6R9S5_9GAMM</name>
<comment type="similarity">
    <text evidence="1">Belongs to the outer membrane OOP (TC 1.B.6) superfamily. OmpA family.</text>
</comment>
<dbReference type="GO" id="GO:0046930">
    <property type="term" value="C:pore complex"/>
    <property type="evidence" value="ECO:0007669"/>
    <property type="project" value="UniProtKB-KW"/>
</dbReference>
<dbReference type="InterPro" id="IPR011250">
    <property type="entry name" value="OMP/PagP_B-barrel"/>
</dbReference>
<dbReference type="Pfam" id="PF01389">
    <property type="entry name" value="OmpA_membrane"/>
    <property type="match status" value="1"/>
</dbReference>
<reference evidence="4 5" key="1">
    <citation type="submission" date="2019-05" db="EMBL/GenBank/DDBJ databases">
        <title>Marinobacter panjinensis sp. nov., a moderately halophilic bacterium isolated from sea tidal flat environment.</title>
        <authorList>
            <person name="Yang W."/>
            <person name="An M."/>
            <person name="He W."/>
            <person name="Luo X."/>
            <person name="Zhu L."/>
            <person name="Chen G."/>
            <person name="Zhang Y."/>
            <person name="Wang Y."/>
        </authorList>
    </citation>
    <scope>NUCLEOTIDE SEQUENCE [LARGE SCALE GENOMIC DNA]</scope>
    <source>
        <strain evidence="4 5">PJ-16</strain>
    </source>
</reference>
<dbReference type="AlphaFoldDB" id="A0A4U6R9S5"/>
<dbReference type="Gene3D" id="2.40.160.20">
    <property type="match status" value="1"/>
</dbReference>
<comment type="caution">
    <text evidence="4">The sequence shown here is derived from an EMBL/GenBank/DDBJ whole genome shotgun (WGS) entry which is preliminary data.</text>
</comment>